<dbReference type="PROSITE" id="PS50042">
    <property type="entry name" value="CNMP_BINDING_3"/>
    <property type="match status" value="1"/>
</dbReference>
<dbReference type="GO" id="GO:0003700">
    <property type="term" value="F:DNA-binding transcription factor activity"/>
    <property type="evidence" value="ECO:0007669"/>
    <property type="project" value="TreeGrafter"/>
</dbReference>
<sequence length="224" mass="24367">MDSREAAERARLAETFLFRGAPLEAVELARTDPRTLRQENGKGGVIYAPHAFRRCLGVVLEGRVQVNKGALIMSVLEPGDLFGAAALFNDRADYATTLTARAPCRVLLLPQALVEELMGRFPEVGRNYVAYLSGRICFLSGKIDALTAGSAERKVAQYLLSRLEGGWVELDCSAAGLARRLGVSRASLYRALDALAGGGFSGGRADGCRCFSRTRWNRIRKGRD</sequence>
<dbReference type="HOGENOM" id="CLU_075053_4_1_9"/>
<dbReference type="GO" id="GO:0005829">
    <property type="term" value="C:cytosol"/>
    <property type="evidence" value="ECO:0007669"/>
    <property type="project" value="TreeGrafter"/>
</dbReference>
<evidence type="ECO:0000313" key="3">
    <source>
        <dbReference type="Proteomes" id="UP000029585"/>
    </source>
</evidence>
<dbReference type="SUPFAM" id="SSF51206">
    <property type="entry name" value="cAMP-binding domain-like"/>
    <property type="match status" value="1"/>
</dbReference>
<evidence type="ECO:0000259" key="1">
    <source>
        <dbReference type="PROSITE" id="PS50042"/>
    </source>
</evidence>
<organism evidence="2 3">
    <name type="scientific">Flavonifractor plautii 1_3_50AFAA</name>
    <dbReference type="NCBI Taxonomy" id="742738"/>
    <lineage>
        <taxon>Bacteria</taxon>
        <taxon>Bacillati</taxon>
        <taxon>Bacillota</taxon>
        <taxon>Clostridia</taxon>
        <taxon>Eubacteriales</taxon>
        <taxon>Oscillospiraceae</taxon>
        <taxon>Flavonifractor</taxon>
    </lineage>
</organism>
<gene>
    <name evidence="2" type="ORF">HMPREF9460_00431</name>
</gene>
<evidence type="ECO:0000313" key="2">
    <source>
        <dbReference type="EMBL" id="KGF57117.1"/>
    </source>
</evidence>
<dbReference type="InterPro" id="IPR018490">
    <property type="entry name" value="cNMP-bd_dom_sf"/>
</dbReference>
<dbReference type="InterPro" id="IPR014710">
    <property type="entry name" value="RmlC-like_jellyroll"/>
</dbReference>
<keyword evidence="3" id="KW-1185">Reference proteome</keyword>
<dbReference type="RefSeq" id="WP_242848558.1">
    <property type="nucleotide sequence ID" value="NZ_KN174161.1"/>
</dbReference>
<comment type="caution">
    <text evidence="2">The sequence shown here is derived from an EMBL/GenBank/DDBJ whole genome shotgun (WGS) entry which is preliminary data.</text>
</comment>
<dbReference type="eggNOG" id="COG0664">
    <property type="taxonomic scope" value="Bacteria"/>
</dbReference>
<dbReference type="AlphaFoldDB" id="A0A096CQN7"/>
<dbReference type="Pfam" id="PF00027">
    <property type="entry name" value="cNMP_binding"/>
    <property type="match status" value="1"/>
</dbReference>
<dbReference type="InterPro" id="IPR000595">
    <property type="entry name" value="cNMP-bd_dom"/>
</dbReference>
<accession>A0A096CQN7</accession>
<proteinExistence type="predicted"/>
<dbReference type="PATRIC" id="fig|742738.3.peg.452"/>
<dbReference type="EMBL" id="ADLO01000015">
    <property type="protein sequence ID" value="KGF57117.1"/>
    <property type="molecule type" value="Genomic_DNA"/>
</dbReference>
<reference evidence="2 3" key="1">
    <citation type="submission" date="2011-08" db="EMBL/GenBank/DDBJ databases">
        <title>The Genome Sequence of Clostridium orbiscindens 1_3_50AFAA.</title>
        <authorList>
            <consortium name="The Broad Institute Genome Sequencing Platform"/>
            <person name="Earl A."/>
            <person name="Ward D."/>
            <person name="Feldgarden M."/>
            <person name="Gevers D."/>
            <person name="Daigneault M."/>
            <person name="Strauss J."/>
            <person name="Allen-Vercoe E."/>
            <person name="Young S.K."/>
            <person name="Zeng Q."/>
            <person name="Gargeya S."/>
            <person name="Fitzgerald M."/>
            <person name="Haas B."/>
            <person name="Abouelleil A."/>
            <person name="Alvarado L."/>
            <person name="Arachchi H.M."/>
            <person name="Berlin A."/>
            <person name="Brown A."/>
            <person name="Chapman S.B."/>
            <person name="Chen Z."/>
            <person name="Dunbar C."/>
            <person name="Freedman E."/>
            <person name="Gearin G."/>
            <person name="Gellesch M."/>
            <person name="Goldberg J."/>
            <person name="Griggs A."/>
            <person name="Gujja S."/>
            <person name="Heiman D."/>
            <person name="Howarth C."/>
            <person name="Larson L."/>
            <person name="Lui A."/>
            <person name="MacDonald P.J.P."/>
            <person name="Montmayeur A."/>
            <person name="Murphy C."/>
            <person name="Neiman D."/>
            <person name="Pearson M."/>
            <person name="Priest M."/>
            <person name="Roberts A."/>
            <person name="Saif S."/>
            <person name="Shea T."/>
            <person name="Shenoy N."/>
            <person name="Sisk P."/>
            <person name="Stolte C."/>
            <person name="Sykes S."/>
            <person name="Wortman J."/>
            <person name="Nusbaum C."/>
            <person name="Birren B."/>
        </authorList>
    </citation>
    <scope>NUCLEOTIDE SEQUENCE [LARGE SCALE GENOMIC DNA]</scope>
    <source>
        <strain evidence="2 3">1_3_50AFAA</strain>
    </source>
</reference>
<dbReference type="PANTHER" id="PTHR24567:SF26">
    <property type="entry name" value="REGULATORY PROTEIN YEIL"/>
    <property type="match status" value="1"/>
</dbReference>
<dbReference type="Proteomes" id="UP000029585">
    <property type="component" value="Unassembled WGS sequence"/>
</dbReference>
<feature type="domain" description="Cyclic nucleotide-binding" evidence="1">
    <location>
        <begin position="58"/>
        <end position="135"/>
    </location>
</feature>
<dbReference type="InterPro" id="IPR050397">
    <property type="entry name" value="Env_Response_Regulators"/>
</dbReference>
<name>A0A096CQN7_FLAPL</name>
<dbReference type="PANTHER" id="PTHR24567">
    <property type="entry name" value="CRP FAMILY TRANSCRIPTIONAL REGULATORY PROTEIN"/>
    <property type="match status" value="1"/>
</dbReference>
<protein>
    <recommendedName>
        <fullName evidence="1">Cyclic nucleotide-binding domain-containing protein</fullName>
    </recommendedName>
</protein>
<dbReference type="CDD" id="cd00038">
    <property type="entry name" value="CAP_ED"/>
    <property type="match status" value="1"/>
</dbReference>
<dbReference type="Gene3D" id="2.60.120.10">
    <property type="entry name" value="Jelly Rolls"/>
    <property type="match status" value="1"/>
</dbReference>